<dbReference type="InterPro" id="IPR000587">
    <property type="entry name" value="Creatinase_N"/>
</dbReference>
<reference evidence="3 4" key="1">
    <citation type="submission" date="2021-03" db="EMBL/GenBank/DDBJ databases">
        <title>Genomic Encyclopedia of Type Strains, Phase IV (KMG-IV): sequencing the most valuable type-strain genomes for metagenomic binning, comparative biology and taxonomic classification.</title>
        <authorList>
            <person name="Goeker M."/>
        </authorList>
    </citation>
    <scope>NUCLEOTIDE SEQUENCE [LARGE SCALE GENOMIC DNA]</scope>
    <source>
        <strain evidence="3 4">DSM 24004</strain>
    </source>
</reference>
<dbReference type="RefSeq" id="WP_209511262.1">
    <property type="nucleotide sequence ID" value="NZ_JAGGKS010000003.1"/>
</dbReference>
<dbReference type="Pfam" id="PF01321">
    <property type="entry name" value="Creatinase_N"/>
    <property type="match status" value="1"/>
</dbReference>
<dbReference type="GO" id="GO:0004177">
    <property type="term" value="F:aminopeptidase activity"/>
    <property type="evidence" value="ECO:0007669"/>
    <property type="project" value="UniProtKB-KW"/>
</dbReference>
<proteinExistence type="predicted"/>
<feature type="domain" description="Peptidase M24" evidence="1">
    <location>
        <begin position="136"/>
        <end position="338"/>
    </location>
</feature>
<keyword evidence="3" id="KW-0378">Hydrolase</keyword>
<evidence type="ECO:0000259" key="1">
    <source>
        <dbReference type="Pfam" id="PF00557"/>
    </source>
</evidence>
<dbReference type="Pfam" id="PF00557">
    <property type="entry name" value="Peptidase_M24"/>
    <property type="match status" value="1"/>
</dbReference>
<evidence type="ECO:0000313" key="4">
    <source>
        <dbReference type="Proteomes" id="UP001519342"/>
    </source>
</evidence>
<dbReference type="InterPro" id="IPR029149">
    <property type="entry name" value="Creatin/AminoP/Spt16_N"/>
</dbReference>
<sequence>MLEKLFNYLSENKVEGFFISRPQNVRYVSKYTGDDSYLFITQDKKYFITDPRYTEQAGQECPDFIIVNWREQGKTLAEAVKLIIKNLKIKNFAFEADFVTYNIYEELSNKIDAQAIPWTGVIENFRSIKTDEEIRNLKVACQIADRAFSRIIKDIRVGVTEKELASKLSHYMVMEGSDTKPYGNILISGKRTSLLHGIPSNKVIDYGDFVLMDYGCGYNGYLSDMTRTVVVGKATAEQKEVYALEKEMHERATSLMTAGTPATDVYEASIEPIKNTKYFQYHYSGIGHGIGLFVHEIPFMGPRSNDILKENNVITIEPGIYIPNWGGVRIEDQVLITKEGNEILTSSTRELIEL</sequence>
<dbReference type="PANTHER" id="PTHR46112">
    <property type="entry name" value="AMINOPEPTIDASE"/>
    <property type="match status" value="1"/>
</dbReference>
<organism evidence="3 4">
    <name type="scientific">Sedimentibacter acidaminivorans</name>
    <dbReference type="NCBI Taxonomy" id="913099"/>
    <lineage>
        <taxon>Bacteria</taxon>
        <taxon>Bacillati</taxon>
        <taxon>Bacillota</taxon>
        <taxon>Tissierellia</taxon>
        <taxon>Sedimentibacter</taxon>
    </lineage>
</organism>
<dbReference type="InterPro" id="IPR050659">
    <property type="entry name" value="Peptidase_M24B"/>
</dbReference>
<dbReference type="InterPro" id="IPR000994">
    <property type="entry name" value="Pept_M24"/>
</dbReference>
<dbReference type="SUPFAM" id="SSF55920">
    <property type="entry name" value="Creatinase/aminopeptidase"/>
    <property type="match status" value="1"/>
</dbReference>
<gene>
    <name evidence="3" type="ORF">J2Z76_001393</name>
</gene>
<keyword evidence="3" id="KW-0031">Aminopeptidase</keyword>
<evidence type="ECO:0000313" key="3">
    <source>
        <dbReference type="EMBL" id="MBP1925534.1"/>
    </source>
</evidence>
<dbReference type="EC" id="3.4.11.9" evidence="3"/>
<dbReference type="Gene3D" id="3.40.350.10">
    <property type="entry name" value="Creatinase/prolidase N-terminal domain"/>
    <property type="match status" value="1"/>
</dbReference>
<dbReference type="InterPro" id="IPR036005">
    <property type="entry name" value="Creatinase/aminopeptidase-like"/>
</dbReference>
<comment type="caution">
    <text evidence="3">The sequence shown here is derived from an EMBL/GenBank/DDBJ whole genome shotgun (WGS) entry which is preliminary data.</text>
</comment>
<dbReference type="Proteomes" id="UP001519342">
    <property type="component" value="Unassembled WGS sequence"/>
</dbReference>
<dbReference type="Gene3D" id="3.90.230.10">
    <property type="entry name" value="Creatinase/methionine aminopeptidase superfamily"/>
    <property type="match status" value="1"/>
</dbReference>
<protein>
    <submittedName>
        <fullName evidence="3">Xaa-Pro aminopeptidase</fullName>
        <ecNumber evidence="3">3.4.11.9</ecNumber>
    </submittedName>
</protein>
<keyword evidence="3" id="KW-0645">Protease</keyword>
<feature type="domain" description="Creatinase N-terminal" evidence="2">
    <location>
        <begin position="2"/>
        <end position="128"/>
    </location>
</feature>
<dbReference type="PANTHER" id="PTHR46112:SF3">
    <property type="entry name" value="AMINOPEPTIDASE YPDF"/>
    <property type="match status" value="1"/>
</dbReference>
<name>A0ABS4GCX4_9FIRM</name>
<evidence type="ECO:0000259" key="2">
    <source>
        <dbReference type="Pfam" id="PF01321"/>
    </source>
</evidence>
<dbReference type="EMBL" id="JAGGKS010000003">
    <property type="protein sequence ID" value="MBP1925534.1"/>
    <property type="molecule type" value="Genomic_DNA"/>
</dbReference>
<keyword evidence="4" id="KW-1185">Reference proteome</keyword>
<accession>A0ABS4GCX4</accession>
<dbReference type="SUPFAM" id="SSF53092">
    <property type="entry name" value="Creatinase/prolidase N-terminal domain"/>
    <property type="match status" value="1"/>
</dbReference>